<dbReference type="SUPFAM" id="SSF52172">
    <property type="entry name" value="CheY-like"/>
    <property type="match status" value="1"/>
</dbReference>
<evidence type="ECO:0000313" key="1">
    <source>
        <dbReference type="EMBL" id="RAJ94063.1"/>
    </source>
</evidence>
<dbReference type="OrthoDB" id="949666at2"/>
<name>A0A327WR13_LARAB</name>
<dbReference type="Proteomes" id="UP000248790">
    <property type="component" value="Unassembled WGS sequence"/>
</dbReference>
<dbReference type="AlphaFoldDB" id="A0A327WR13"/>
<sequence length="144" mass="16433">MFYPLYVLTIGADTPDFHSLTKAFHTYGVPHQHVSPEEDGSVAFYFYKERADAMFVPTLIMLDNDTCQSASVLGQLKHHSVLRRIPVIIYGRHNNPEVVTLTYQLGAACYMPRPDNWSSAMMAFCSYWQKRVAFPAIRAEDILL</sequence>
<comment type="caution">
    <text evidence="1">The sequence shown here is derived from an EMBL/GenBank/DDBJ whole genome shotgun (WGS) entry which is preliminary data.</text>
</comment>
<accession>A0A327WR13</accession>
<organism evidence="1 2">
    <name type="scientific">Larkinella arboricola</name>
    <dbReference type="NCBI Taxonomy" id="643671"/>
    <lineage>
        <taxon>Bacteria</taxon>
        <taxon>Pseudomonadati</taxon>
        <taxon>Bacteroidota</taxon>
        <taxon>Cytophagia</taxon>
        <taxon>Cytophagales</taxon>
        <taxon>Spirosomataceae</taxon>
        <taxon>Larkinella</taxon>
    </lineage>
</organism>
<dbReference type="InterPro" id="IPR011006">
    <property type="entry name" value="CheY-like_superfamily"/>
</dbReference>
<evidence type="ECO:0000313" key="2">
    <source>
        <dbReference type="Proteomes" id="UP000248790"/>
    </source>
</evidence>
<gene>
    <name evidence="1" type="ORF">LX87_03947</name>
</gene>
<dbReference type="EMBL" id="QLMC01000005">
    <property type="protein sequence ID" value="RAJ94063.1"/>
    <property type="molecule type" value="Genomic_DNA"/>
</dbReference>
<keyword evidence="2" id="KW-1185">Reference proteome</keyword>
<proteinExistence type="predicted"/>
<evidence type="ECO:0008006" key="3">
    <source>
        <dbReference type="Google" id="ProtNLM"/>
    </source>
</evidence>
<protein>
    <recommendedName>
        <fullName evidence="3">Response regulatory domain-containing protein</fullName>
    </recommendedName>
</protein>
<reference evidence="1 2" key="1">
    <citation type="submission" date="2018-06" db="EMBL/GenBank/DDBJ databases">
        <title>Genomic Encyclopedia of Archaeal and Bacterial Type Strains, Phase II (KMG-II): from individual species to whole genera.</title>
        <authorList>
            <person name="Goeker M."/>
        </authorList>
    </citation>
    <scope>NUCLEOTIDE SEQUENCE [LARGE SCALE GENOMIC DNA]</scope>
    <source>
        <strain evidence="1 2">DSM 21851</strain>
    </source>
</reference>
<dbReference type="RefSeq" id="WP_111629991.1">
    <property type="nucleotide sequence ID" value="NZ_QLMC01000005.1"/>
</dbReference>